<dbReference type="AlphaFoldDB" id="A0A6J4K225"/>
<evidence type="ECO:0000313" key="1">
    <source>
        <dbReference type="EMBL" id="CAA9293738.1"/>
    </source>
</evidence>
<dbReference type="GO" id="GO:0008684">
    <property type="term" value="F:2-oxopent-4-enoate hydratase activity"/>
    <property type="evidence" value="ECO:0007669"/>
    <property type="project" value="UniProtKB-EC"/>
</dbReference>
<dbReference type="PANTHER" id="PTHR30143:SF0">
    <property type="entry name" value="2-KETO-4-PENTENOATE HYDRATASE"/>
    <property type="match status" value="1"/>
</dbReference>
<reference evidence="1" key="1">
    <citation type="submission" date="2020-02" db="EMBL/GenBank/DDBJ databases">
        <authorList>
            <person name="Meier V. D."/>
        </authorList>
    </citation>
    <scope>NUCLEOTIDE SEQUENCE</scope>
    <source>
        <strain evidence="1">AVDCRST_MAG61</strain>
    </source>
</reference>
<dbReference type="EMBL" id="CADCTT010000057">
    <property type="protein sequence ID" value="CAA9293738.1"/>
    <property type="molecule type" value="Genomic_DNA"/>
</dbReference>
<keyword evidence="1" id="KW-0456">Lyase</keyword>
<gene>
    <name evidence="1" type="ORF">AVDCRST_MAG61-419</name>
</gene>
<dbReference type="InterPro" id="IPR036663">
    <property type="entry name" value="Fumarylacetoacetase_C_sf"/>
</dbReference>
<protein>
    <submittedName>
        <fullName evidence="1">2-keto-4-pentenoate hydratase</fullName>
        <ecNumber evidence="1">4.2.1.80</ecNumber>
    </submittedName>
</protein>
<proteinExistence type="predicted"/>
<name>A0A6J4K225_9ACTN</name>
<dbReference type="Gene3D" id="3.90.850.10">
    <property type="entry name" value="Fumarylacetoacetase-like, C-terminal domain"/>
    <property type="match status" value="1"/>
</dbReference>
<dbReference type="InterPro" id="IPR050772">
    <property type="entry name" value="Hydratase-Decarb/MhpD_sf"/>
</dbReference>
<sequence length="270" mass="28051">MNTSRAEDIVAAELVAARQQGRSLTGFPGAAPTDLAAAYRIQDSAMSRWPDSLVGWKIGYIAPDRRTAGDPDRLVGPVWAGQCHRSEDHPSPIEMGIFTSGFAAVEAELVIRLGEDLPTHDGGRWTAEMAAELEQQVLLGIEVASSPIPDINSLGPTVIAADFGNNNGLVLGPALADGPDGTPAQIACYIDGQLVGEGSAENLPGGMHHGLATALNLLSGRGQPVRAGMVFATGAITGIHPIGPGQHCRVEARGGPSVELRTSDSPVDMK</sequence>
<organism evidence="1">
    <name type="scientific">uncultured Friedmanniella sp</name>
    <dbReference type="NCBI Taxonomy" id="335381"/>
    <lineage>
        <taxon>Bacteria</taxon>
        <taxon>Bacillati</taxon>
        <taxon>Actinomycetota</taxon>
        <taxon>Actinomycetes</taxon>
        <taxon>Propionibacteriales</taxon>
        <taxon>Nocardioidaceae</taxon>
        <taxon>Friedmanniella</taxon>
        <taxon>environmental samples</taxon>
    </lineage>
</organism>
<dbReference type="SUPFAM" id="SSF56529">
    <property type="entry name" value="FAH"/>
    <property type="match status" value="1"/>
</dbReference>
<dbReference type="EC" id="4.2.1.80" evidence="1"/>
<dbReference type="PANTHER" id="PTHR30143">
    <property type="entry name" value="ACID HYDRATASE"/>
    <property type="match status" value="1"/>
</dbReference>
<accession>A0A6J4K225</accession>
<dbReference type="GO" id="GO:0005737">
    <property type="term" value="C:cytoplasm"/>
    <property type="evidence" value="ECO:0007669"/>
    <property type="project" value="TreeGrafter"/>
</dbReference>